<dbReference type="GO" id="GO:0043103">
    <property type="term" value="P:hypoxanthine salvage"/>
    <property type="evidence" value="ECO:0007669"/>
    <property type="project" value="UniProtKB-UniRule"/>
</dbReference>
<dbReference type="InterPro" id="IPR006330">
    <property type="entry name" value="Ado/ade_deaminase"/>
</dbReference>
<dbReference type="SUPFAM" id="SSF51556">
    <property type="entry name" value="Metallo-dependent hydrolases"/>
    <property type="match status" value="1"/>
</dbReference>
<evidence type="ECO:0000256" key="5">
    <source>
        <dbReference type="HAMAP-Rule" id="MF_01962"/>
    </source>
</evidence>
<dbReference type="EMBL" id="FPBX01000031">
    <property type="protein sequence ID" value="SFU88718.1"/>
    <property type="molecule type" value="Genomic_DNA"/>
</dbReference>
<feature type="binding site" evidence="5">
    <location>
        <position position="25"/>
    </location>
    <ligand>
        <name>Zn(2+)</name>
        <dbReference type="ChEBI" id="CHEBI:29105"/>
        <note>catalytic</note>
    </ligand>
</feature>
<dbReference type="STRING" id="343013.SAMN04489707_103110"/>
<dbReference type="PANTHER" id="PTHR43114">
    <property type="entry name" value="ADENINE DEAMINASE"/>
    <property type="match status" value="1"/>
</dbReference>
<dbReference type="GO" id="GO:0000034">
    <property type="term" value="F:adenine deaminase activity"/>
    <property type="evidence" value="ECO:0007669"/>
    <property type="project" value="UniProtKB-UniRule"/>
</dbReference>
<feature type="site" description="Important for catalytic activity" evidence="5">
    <location>
        <position position="229"/>
    </location>
</feature>
<dbReference type="GO" id="GO:0005829">
    <property type="term" value="C:cytosol"/>
    <property type="evidence" value="ECO:0007669"/>
    <property type="project" value="TreeGrafter"/>
</dbReference>
<evidence type="ECO:0000256" key="1">
    <source>
        <dbReference type="ARBA" id="ARBA00022723"/>
    </source>
</evidence>
<keyword evidence="8" id="KW-1185">Reference proteome</keyword>
<feature type="binding site" evidence="5">
    <location>
        <position position="205"/>
    </location>
    <ligand>
        <name>Zn(2+)</name>
        <dbReference type="ChEBI" id="CHEBI:29105"/>
        <note>catalytic</note>
    </ligand>
</feature>
<keyword evidence="3 5" id="KW-0862">Zinc</keyword>
<name>A0A1I7JUA2_9BURK</name>
<feature type="binding site" evidence="5">
    <location>
        <position position="27"/>
    </location>
    <ligand>
        <name>Zn(2+)</name>
        <dbReference type="ChEBI" id="CHEBI:29105"/>
        <note>catalytic</note>
    </ligand>
</feature>
<gene>
    <name evidence="7" type="ORF">SAMN04489707_103110</name>
</gene>
<evidence type="ECO:0000259" key="6">
    <source>
        <dbReference type="Pfam" id="PF00962"/>
    </source>
</evidence>
<dbReference type="InterPro" id="IPR032466">
    <property type="entry name" value="Metal_Hydrolase"/>
</dbReference>
<evidence type="ECO:0000256" key="4">
    <source>
        <dbReference type="ARBA" id="ARBA00023080"/>
    </source>
</evidence>
<keyword evidence="1 5" id="KW-0479">Metal-binding</keyword>
<evidence type="ECO:0000313" key="7">
    <source>
        <dbReference type="EMBL" id="SFU88718.1"/>
    </source>
</evidence>
<dbReference type="Pfam" id="PF00962">
    <property type="entry name" value="A_deaminase"/>
    <property type="match status" value="1"/>
</dbReference>
<dbReference type="GO" id="GO:0009117">
    <property type="term" value="P:nucleotide metabolic process"/>
    <property type="evidence" value="ECO:0007669"/>
    <property type="project" value="UniProtKB-KW"/>
</dbReference>
<comment type="function">
    <text evidence="5">Catalyzes the hydrolytic deamination of adenine to hypoxanthine. Plays an important role in the purine salvage pathway and in nitrogen catabolism.</text>
</comment>
<organism evidence="7 8">
    <name type="scientific">Paenacidovorax caeni</name>
    <dbReference type="NCBI Taxonomy" id="343013"/>
    <lineage>
        <taxon>Bacteria</taxon>
        <taxon>Pseudomonadati</taxon>
        <taxon>Pseudomonadota</taxon>
        <taxon>Betaproteobacteria</taxon>
        <taxon>Burkholderiales</taxon>
        <taxon>Comamonadaceae</taxon>
        <taxon>Paenacidovorax</taxon>
    </lineage>
</organism>
<dbReference type="FunFam" id="3.20.20.140:FF:000039">
    <property type="entry name" value="Adenine deaminase"/>
    <property type="match status" value="1"/>
</dbReference>
<dbReference type="GO" id="GO:0006146">
    <property type="term" value="P:adenine catabolic process"/>
    <property type="evidence" value="ECO:0007669"/>
    <property type="project" value="UniProtKB-UniRule"/>
</dbReference>
<proteinExistence type="inferred from homology"/>
<dbReference type="InterPro" id="IPR028892">
    <property type="entry name" value="ADE"/>
</dbReference>
<dbReference type="AlphaFoldDB" id="A0A1I7JUA2"/>
<dbReference type="NCBIfam" id="NF006850">
    <property type="entry name" value="PRK09358.1-6"/>
    <property type="match status" value="1"/>
</dbReference>
<comment type="cofactor">
    <cofactor evidence="5">
        <name>Zn(2+)</name>
        <dbReference type="ChEBI" id="CHEBI:29105"/>
    </cofactor>
    <text evidence="5">Binds 1 zinc ion per subunit.</text>
</comment>
<dbReference type="OrthoDB" id="105475at2"/>
<dbReference type="HAMAP" id="MF_01962">
    <property type="entry name" value="Adenine_deaminase"/>
    <property type="match status" value="1"/>
</dbReference>
<dbReference type="NCBIfam" id="TIGR01430">
    <property type="entry name" value="aden_deam"/>
    <property type="match status" value="1"/>
</dbReference>
<accession>A0A1I7JUA2</accession>
<reference evidence="7 8" key="1">
    <citation type="submission" date="2016-10" db="EMBL/GenBank/DDBJ databases">
        <authorList>
            <person name="de Groot N.N."/>
        </authorList>
    </citation>
    <scope>NUCLEOTIDE SEQUENCE [LARGE SCALE GENOMIC DNA]</scope>
    <source>
        <strain evidence="7 8">R-24608</strain>
    </source>
</reference>
<dbReference type="CDD" id="cd01320">
    <property type="entry name" value="ADA"/>
    <property type="match status" value="1"/>
</dbReference>
<feature type="binding site" evidence="5">
    <location>
        <position position="287"/>
    </location>
    <ligand>
        <name>substrate</name>
    </ligand>
</feature>
<evidence type="ECO:0000256" key="3">
    <source>
        <dbReference type="ARBA" id="ARBA00022833"/>
    </source>
</evidence>
<evidence type="ECO:0000313" key="8">
    <source>
        <dbReference type="Proteomes" id="UP000183656"/>
    </source>
</evidence>
<dbReference type="Proteomes" id="UP000183656">
    <property type="component" value="Unassembled WGS sequence"/>
</dbReference>
<keyword evidence="2 5" id="KW-0378">Hydrolase</keyword>
<feature type="domain" description="Adenosine deaminase" evidence="6">
    <location>
        <begin position="20"/>
        <end position="338"/>
    </location>
</feature>
<dbReference type="PANTHER" id="PTHR43114:SF6">
    <property type="entry name" value="ADENINE DEAMINASE"/>
    <property type="match status" value="1"/>
</dbReference>
<comment type="similarity">
    <text evidence="5">Belongs to the metallo-dependent hydrolases superfamily. Adenosine and AMP deaminases family. Adenine deaminase type 2 subfamily.</text>
</comment>
<dbReference type="GO" id="GO:0008270">
    <property type="term" value="F:zinc ion binding"/>
    <property type="evidence" value="ECO:0007669"/>
    <property type="project" value="UniProtKB-UniRule"/>
</dbReference>
<feature type="binding site" evidence="5">
    <location>
        <position position="286"/>
    </location>
    <ligand>
        <name>Zn(2+)</name>
        <dbReference type="ChEBI" id="CHEBI:29105"/>
        <note>catalytic</note>
    </ligand>
</feature>
<evidence type="ECO:0000256" key="2">
    <source>
        <dbReference type="ARBA" id="ARBA00022801"/>
    </source>
</evidence>
<dbReference type="Gene3D" id="3.20.20.140">
    <property type="entry name" value="Metal-dependent hydrolases"/>
    <property type="match status" value="1"/>
</dbReference>
<comment type="catalytic activity">
    <reaction evidence="5">
        <text>adenine + H2O + H(+) = hypoxanthine + NH4(+)</text>
        <dbReference type="Rhea" id="RHEA:23688"/>
        <dbReference type="ChEBI" id="CHEBI:15377"/>
        <dbReference type="ChEBI" id="CHEBI:15378"/>
        <dbReference type="ChEBI" id="CHEBI:16708"/>
        <dbReference type="ChEBI" id="CHEBI:17368"/>
        <dbReference type="ChEBI" id="CHEBI:28938"/>
        <dbReference type="EC" id="3.5.4.2"/>
    </reaction>
</comment>
<feature type="active site" description="Proton donor" evidence="5">
    <location>
        <position position="208"/>
    </location>
</feature>
<keyword evidence="4 5" id="KW-0546">Nucleotide metabolism</keyword>
<protein>
    <recommendedName>
        <fullName evidence="5">Adenine deaminase</fullName>
        <shortName evidence="5">ADE</shortName>
        <ecNumber evidence="5">3.5.4.2</ecNumber>
    </recommendedName>
    <alternativeName>
        <fullName evidence="5">Adenine aminohydrolase</fullName>
        <shortName evidence="5">AAH</shortName>
    </alternativeName>
</protein>
<dbReference type="EC" id="3.5.4.2" evidence="5"/>
<dbReference type="RefSeq" id="WP_054256820.1">
    <property type="nucleotide sequence ID" value="NZ_CYIG01000025.1"/>
</dbReference>
<dbReference type="InterPro" id="IPR001365">
    <property type="entry name" value="A_deaminase_dom"/>
</dbReference>
<sequence length="350" mass="38932">MFKVPPVPAQRLPALLRAMPKAELHIHIEGSLEPEMIFALAQRNGVQLPYASVEALRSAYAFTDLQSFLDIYYAGASVLLHEQDFYDMGRAYLARAAMDNVAHAELFFDPQTHTARGVAMETVVGGLHRACVEARAELGISSALILCFLRHLSEEDAFATLEQAQPYLDKIIGVGLDSSERGHPPEKFARVFARCRALGLHAVAHAGEEGPPAYIWSALDVLKAERIDHGVQAVHDALLMQRLARERIALTVCPLSNLKLRVFPSLAQHNLRQLLDAGLAATVNSDDPAYFGGYINENFTQVFAATGLTARHAYQLAWNSFEASFAPEADKRRWEHRLKEAFDRCYEYDS</sequence>